<evidence type="ECO:0000256" key="3">
    <source>
        <dbReference type="ARBA" id="ARBA00022989"/>
    </source>
</evidence>
<feature type="transmembrane region" description="Helical" evidence="5">
    <location>
        <begin position="99"/>
        <end position="121"/>
    </location>
</feature>
<name>A0A317N7J5_9NOCA</name>
<feature type="transmembrane region" description="Helical" evidence="5">
    <location>
        <begin position="6"/>
        <end position="27"/>
    </location>
</feature>
<dbReference type="Pfam" id="PF01758">
    <property type="entry name" value="SBF"/>
    <property type="match status" value="1"/>
</dbReference>
<feature type="transmembrane region" description="Helical" evidence="5">
    <location>
        <begin position="232"/>
        <end position="257"/>
    </location>
</feature>
<dbReference type="RefSeq" id="WP_110040129.1">
    <property type="nucleotide sequence ID" value="NZ_QGTL01000011.1"/>
</dbReference>
<feature type="transmembrane region" description="Helical" evidence="5">
    <location>
        <begin position="263"/>
        <end position="282"/>
    </location>
</feature>
<evidence type="ECO:0000313" key="6">
    <source>
        <dbReference type="EMBL" id="PWV71024.1"/>
    </source>
</evidence>
<dbReference type="GO" id="GO:0016020">
    <property type="term" value="C:membrane"/>
    <property type="evidence" value="ECO:0007669"/>
    <property type="project" value="UniProtKB-SubCell"/>
</dbReference>
<dbReference type="AlphaFoldDB" id="A0A317N7J5"/>
<accession>A0A317N7J5</accession>
<dbReference type="EMBL" id="QGTL01000011">
    <property type="protein sequence ID" value="PWV71024.1"/>
    <property type="molecule type" value="Genomic_DNA"/>
</dbReference>
<organism evidence="6 7">
    <name type="scientific">Nocardia neocaledoniensis</name>
    <dbReference type="NCBI Taxonomy" id="236511"/>
    <lineage>
        <taxon>Bacteria</taxon>
        <taxon>Bacillati</taxon>
        <taxon>Actinomycetota</taxon>
        <taxon>Actinomycetes</taxon>
        <taxon>Mycobacteriales</taxon>
        <taxon>Nocardiaceae</taxon>
        <taxon>Nocardia</taxon>
    </lineage>
</organism>
<evidence type="ECO:0000256" key="2">
    <source>
        <dbReference type="ARBA" id="ARBA00022692"/>
    </source>
</evidence>
<dbReference type="Gene3D" id="1.20.1530.20">
    <property type="match status" value="1"/>
</dbReference>
<evidence type="ECO:0000256" key="5">
    <source>
        <dbReference type="SAM" id="Phobius"/>
    </source>
</evidence>
<comment type="subcellular location">
    <subcellularLocation>
        <location evidence="1">Membrane</location>
        <topology evidence="1">Multi-pass membrane protein</topology>
    </subcellularLocation>
</comment>
<dbReference type="InterPro" id="IPR002657">
    <property type="entry name" value="BilAc:Na_symport/Acr3"/>
</dbReference>
<feature type="transmembrane region" description="Helical" evidence="5">
    <location>
        <begin position="39"/>
        <end position="62"/>
    </location>
</feature>
<protein>
    <submittedName>
        <fullName evidence="6">BASS family bile acid:Na+ symporter</fullName>
    </submittedName>
</protein>
<evidence type="ECO:0000256" key="4">
    <source>
        <dbReference type="ARBA" id="ARBA00023136"/>
    </source>
</evidence>
<feature type="transmembrane region" description="Helical" evidence="5">
    <location>
        <begin position="68"/>
        <end position="87"/>
    </location>
</feature>
<keyword evidence="7" id="KW-1185">Reference proteome</keyword>
<dbReference type="PANTHER" id="PTHR10361:SF24">
    <property type="entry name" value="P3 PROTEIN"/>
    <property type="match status" value="1"/>
</dbReference>
<evidence type="ECO:0000256" key="1">
    <source>
        <dbReference type="ARBA" id="ARBA00004141"/>
    </source>
</evidence>
<reference evidence="6 7" key="1">
    <citation type="submission" date="2018-05" db="EMBL/GenBank/DDBJ databases">
        <title>Genomic Encyclopedia of Type Strains, Phase IV (KMG-IV): sequencing the most valuable type-strain genomes for metagenomic binning, comparative biology and taxonomic classification.</title>
        <authorList>
            <person name="Goeker M."/>
        </authorList>
    </citation>
    <scope>NUCLEOTIDE SEQUENCE [LARGE SCALE GENOMIC DNA]</scope>
    <source>
        <strain evidence="6 7">DSM 44717</strain>
    </source>
</reference>
<dbReference type="Proteomes" id="UP000246410">
    <property type="component" value="Unassembled WGS sequence"/>
</dbReference>
<keyword evidence="4 5" id="KW-0472">Membrane</keyword>
<dbReference type="InterPro" id="IPR004710">
    <property type="entry name" value="Bilac:Na_transpt"/>
</dbReference>
<feature type="transmembrane region" description="Helical" evidence="5">
    <location>
        <begin position="196"/>
        <end position="220"/>
    </location>
</feature>
<keyword evidence="3 5" id="KW-1133">Transmembrane helix</keyword>
<proteinExistence type="predicted"/>
<dbReference type="InterPro" id="IPR038770">
    <property type="entry name" value="Na+/solute_symporter_sf"/>
</dbReference>
<comment type="caution">
    <text evidence="6">The sequence shown here is derived from an EMBL/GenBank/DDBJ whole genome shotgun (WGS) entry which is preliminary data.</text>
</comment>
<gene>
    <name evidence="6" type="ORF">DFR69_11113</name>
</gene>
<evidence type="ECO:0000313" key="7">
    <source>
        <dbReference type="Proteomes" id="UP000246410"/>
    </source>
</evidence>
<keyword evidence="2 5" id="KW-0812">Transmembrane</keyword>
<feature type="transmembrane region" description="Helical" evidence="5">
    <location>
        <begin position="172"/>
        <end position="190"/>
    </location>
</feature>
<dbReference type="PANTHER" id="PTHR10361">
    <property type="entry name" value="SODIUM-BILE ACID COTRANSPORTER"/>
    <property type="match status" value="1"/>
</dbReference>
<sequence length="301" mass="31580">MNSPLVSLALPVALAIIMFGLGLTLTVQDFTRILRHPAPVAVALACQLLLLPLLAFAVVLAFDLPPVLAVGMMLLAASPGGTTANVFSHLFRGDIALNISLTALNSVLAVVTIPVVTNLALAHFLPEHTGDTVGLQFGKVAQVFAIVLIPIAMGMLQRHLWPDFAARLDRPVRVASVVILGAVVLGTITAERDHLTAYLLDVGAAAAVFCLASLIIGYVVPRAFGVEDRQAIACSMEIGIHNSTVAITIAAGVLGSVELAVPAAVYGVLMFPLAACTGWLITRRIGRRARPSPVDAEQVRQ</sequence>